<dbReference type="Pfam" id="PF19258">
    <property type="entry name" value="KxYKxGKxW_sig"/>
    <property type="match status" value="1"/>
</dbReference>
<dbReference type="InterPro" id="IPR022263">
    <property type="entry name" value="KxYKxGKxW"/>
</dbReference>
<dbReference type="Pfam" id="PF18652">
    <property type="entry name" value="Adhesin_P1_N"/>
    <property type="match status" value="2"/>
</dbReference>
<dbReference type="Pfam" id="PF17998">
    <property type="entry name" value="AgI_II_C2"/>
    <property type="match status" value="6"/>
</dbReference>
<dbReference type="PROSITE" id="PS50847">
    <property type="entry name" value="GRAM_POS_ANCHORING"/>
    <property type="match status" value="1"/>
</dbReference>
<feature type="domain" description="Gram-positive cocci surface proteins LPxTG" evidence="6">
    <location>
        <begin position="2508"/>
        <end position="2543"/>
    </location>
</feature>
<dbReference type="Proteomes" id="UP001456307">
    <property type="component" value="Unassembled WGS sequence"/>
</dbReference>
<dbReference type="Gene3D" id="2.60.530.10">
    <property type="entry name" value="Major cell-surface adhesin PAc"/>
    <property type="match status" value="1"/>
</dbReference>
<dbReference type="EMBL" id="JBCNVT010000001">
    <property type="protein sequence ID" value="MEO5286003.1"/>
    <property type="molecule type" value="Genomic_DNA"/>
</dbReference>
<comment type="caution">
    <text evidence="7">The sequence shown here is derived from an EMBL/GenBank/DDBJ whole genome shotgun (WGS) entry which is preliminary data.</text>
</comment>
<keyword evidence="4" id="KW-0572">Peptidoglycan-anchor</keyword>
<evidence type="ECO:0000256" key="2">
    <source>
        <dbReference type="ARBA" id="ARBA00022525"/>
    </source>
</evidence>
<protein>
    <submittedName>
        <fullName evidence="7">LPXTG cell wall anchor domain-containing protein</fullName>
    </submittedName>
</protein>
<dbReference type="InterPro" id="IPR032300">
    <property type="entry name" value="Antigen_C"/>
</dbReference>
<dbReference type="InterPro" id="IPR026345">
    <property type="entry name" value="Adh_isopep-form_adh_dom"/>
</dbReference>
<feature type="compositionally biased region" description="Polar residues" evidence="5">
    <location>
        <begin position="1702"/>
        <end position="1711"/>
    </location>
</feature>
<keyword evidence="1" id="KW-0134">Cell wall</keyword>
<evidence type="ECO:0000256" key="3">
    <source>
        <dbReference type="ARBA" id="ARBA00022729"/>
    </source>
</evidence>
<evidence type="ECO:0000313" key="7">
    <source>
        <dbReference type="EMBL" id="MEO5286003.1"/>
    </source>
</evidence>
<dbReference type="Pfam" id="PF00746">
    <property type="entry name" value="Gram_pos_anchor"/>
    <property type="match status" value="1"/>
</dbReference>
<accession>A0ABV0I4B7</accession>
<dbReference type="SUPFAM" id="SSF74914">
    <property type="entry name" value="V-region of surface antigen I/II (SA I/II, PAC)"/>
    <property type="match status" value="1"/>
</dbReference>
<feature type="region of interest" description="Disordered" evidence="5">
    <location>
        <begin position="1702"/>
        <end position="1722"/>
    </location>
</feature>
<keyword evidence="8" id="KW-1185">Reference proteome</keyword>
<dbReference type="Gene3D" id="2.60.40.740">
    <property type="match status" value="8"/>
</dbReference>
<evidence type="ECO:0000256" key="1">
    <source>
        <dbReference type="ARBA" id="ARBA00022512"/>
    </source>
</evidence>
<organism evidence="7 8">
    <name type="scientific">Limosilactobacillus allomucosae</name>
    <dbReference type="NCBI Taxonomy" id="3142938"/>
    <lineage>
        <taxon>Bacteria</taxon>
        <taxon>Bacillati</taxon>
        <taxon>Bacillota</taxon>
        <taxon>Bacilli</taxon>
        <taxon>Lactobacillales</taxon>
        <taxon>Lactobacillaceae</taxon>
        <taxon>Limosilactobacillus</taxon>
    </lineage>
</organism>
<reference evidence="7 8" key="1">
    <citation type="submission" date="2024-04" db="EMBL/GenBank/DDBJ databases">
        <title>Limosilactobacillus allomucosae sp. nov., a novel species isolated from wild boar faecal samples as potential probiotics for domestic pigs.</title>
        <authorList>
            <person name="Chen B."/>
        </authorList>
    </citation>
    <scope>NUCLEOTIDE SEQUENCE [LARGE SCALE GENOMIC DNA]</scope>
    <source>
        <strain evidence="7 8">WILCCON 0055</strain>
    </source>
</reference>
<evidence type="ECO:0000256" key="5">
    <source>
        <dbReference type="SAM" id="MobiDB-lite"/>
    </source>
</evidence>
<proteinExistence type="predicted"/>
<feature type="compositionally biased region" description="Low complexity" evidence="5">
    <location>
        <begin position="2480"/>
        <end position="2512"/>
    </location>
</feature>
<feature type="region of interest" description="Disordered" evidence="5">
    <location>
        <begin position="2442"/>
        <end position="2512"/>
    </location>
</feature>
<feature type="compositionally biased region" description="Polar residues" evidence="5">
    <location>
        <begin position="2458"/>
        <end position="2479"/>
    </location>
</feature>
<evidence type="ECO:0000256" key="4">
    <source>
        <dbReference type="ARBA" id="ARBA00023088"/>
    </source>
</evidence>
<dbReference type="NCBIfam" id="TIGR03715">
    <property type="entry name" value="KxYKxGKxW"/>
    <property type="match status" value="1"/>
</dbReference>
<gene>
    <name evidence="7" type="ORF">AAVZ08_05225</name>
</gene>
<dbReference type="InterPro" id="IPR036234">
    <property type="entry name" value="SA_I/II_PAC_V_sf"/>
</dbReference>
<dbReference type="RefSeq" id="WP_347985394.1">
    <property type="nucleotide sequence ID" value="NZ_JBCNVT010000001.1"/>
</dbReference>
<keyword evidence="2" id="KW-0964">Secreted</keyword>
<name>A0ABV0I4B7_9LACO</name>
<keyword evidence="3" id="KW-0732">Signal</keyword>
<dbReference type="InterPro" id="IPR019931">
    <property type="entry name" value="LPXTG_anchor"/>
</dbReference>
<evidence type="ECO:0000313" key="8">
    <source>
        <dbReference type="Proteomes" id="UP001456307"/>
    </source>
</evidence>
<feature type="compositionally biased region" description="Polar residues" evidence="5">
    <location>
        <begin position="141"/>
        <end position="154"/>
    </location>
</feature>
<feature type="region of interest" description="Disordered" evidence="5">
    <location>
        <begin position="135"/>
        <end position="159"/>
    </location>
</feature>
<dbReference type="Pfam" id="PF16364">
    <property type="entry name" value="Antigen_C"/>
    <property type="match status" value="1"/>
</dbReference>
<sequence length="2543" mass="272437">MIVKDKEKTSQPIDTSLHYKMYKDGKHWVTAGITTLMFSGLILGTQTTAHADTAAASTSGDGQAQATTGGNAVTQTTASTASASSTNTDVASQPAANTVSATAAAASTATQSQSAGTITQPVAVNHSQLDQAVAAAKQAGLNPQQQPTTSSTVAPSEVDSAKANIESDYASQAAKLQEATDQQQTINKYNGSKGDSSALDAAVKEAQNTPGLTVKQDQTKTTSLKANDKSGIANWESNTAADYSSQVDAINKAIDAQKQNNAQNANVIDSSSVIQKLSIDHDSGSTVSVTNVVNGTVSDMKDVMFNGADHMGDGYRIVSVDDTKPATFTVTYNNLSKITYNDRKITKVVYEVTLTPNNNQNYDFMVLNDFAYGLALNNDVANLKMRMYYDNGELVDFSDGNAYLSVNSLNNYTNNLKEYSIETTRVNSGGKALALRGSSVTVHDGTTLYSDKANSYTTDGHYAATSDTANKESFELNPNSVTDTNIPVGWDTTNSPYRYYGAGLVKLTGSVLDIDIYAANTGIPAGTAWRNGLWYNTSTIIPVTPTTQINYHYNVVNITPGVPDKDNVSYQYHDLNVATTPEKNWTQGSQVVNGKTEINDDVVSATVKMTTPAASQVEGGMKTLAVTDNYSKFANNVTYQGAQVYENDQLATSLYNVTNNAADATVTATRKDASTTPAGTVSLVVDFKINSDVPSGTKFENSGSGTINNSTVPTNDAEIVTYEQSAEKHWIEGTQTVDGKTYINDDVVTTKVDMSLPDPSTLAHSLTNVTVDDDYSDFQDKVTPQSYRVEENGKDVTSEYNVTYSNGHLTAVRKTPSTAPAGKVSLIATWLINANVASGTKLTNRGSGRINNHTVPTNTPDIKTYTQTADKHWVEGSQTVDDKTYVDGDEVHARVEMSLPDPATLAKPLTDVTLVDNYSDYADKVDYKSAQVLENGKDVTSQYTITNVGGKITAMRKAPGTAPAGTVQLLVNFKVKTGVASGTELNNYGSGRINNNTVATNNAKVVTYQQTTDKHWVDGTQIVDGKTYVDGDTINGQVSMSLPDPATLAKKLTKVAVTDDYSNFKDKVDYQEAHVYENGVDVTSQYNIVNNAGTGTVTATRKDAASAPKGTVVLTATWKVHDDVASGTKLINGGSGTINESTVKTPDRTIETWKQNKPVKHWVEGSQEVDGKVALDNDVISAQVTSDLPNPSDLAHKLSNVQVIDDYSQFKDHVKTSSIRVLENGVDVTSQYTIEDNAGTGIITASRKDPSTTPAGKVQMNVSFQINADTPSGTTFKNTPVSVINKSRVTGQEVTLTTYKQTTDKHWTEGSQVVDDKTYIASDTINARIEMSLPDPSTLTKKLTKVQLVDDYTQLAKYVSAPSDIRVEENGKDVTSEYSIATANGHITATRKDPSTTPAGTVALIAHFKVNADTPSGTKLVNAGSGTLNNETVPTNNPTVKTYTQTTDKHWTEGSQVVDGKVYIDASETHTDVTMSLPDPATLAKKLTKVAITDDYSKFAQYVDYESAQVLENGKDVSSEYTISVADGKVTATRKDASTTPAGTVDLHVNFKLHSDVASGTSLVNSGSGTINDETIATPDRTVKTYKQDTNKTWNVGDQTVNDKLVINNDQVQSTISMTLPDQNTLAKKLTKVQLVDDYSGLSKYADVKTVEIRENGKDVSSEYDVQNDGSHITATRKNAAGAPAGNVQMLVTWQVRADVPSGTQLENKGTGTLDDESVPTPSPKVVTYTPETDKHWVNGSQVVDGKTFIDGDQVSGKVTMSLPDPAQLAQPLSKVAITDDFSNFADKVDYKSAKVLENGKDVTSEYTISVANGKVVATRKNAAAAPKGTLELDVDWTVHTDVPSNTELVNTGSGTIDNDTVPTPKRTIVTYKQDTDKHWVSGGQNVDGKVAINDDNVTAQVNMTLPDKSKLGGSINKVQLTDDFSKFAKDVTVQAVHVYENGIDVTSEYDISIDPNGKVVATRKDPSKVNTAGNGSSTTVTMKANMKAADSLDASSLVAKASGNVNGQTSTTKTSMLLLAPTTDIAVENGQVKSQVNMSLPSDTSEVKNFAITDDYSDFSKYADASEVHVYENGTDATSKYAVTDNDGKVTATRKDMSDAEGGNVTMTVDYKLNHDIPNGTVLENHGSGTLNDETVPTNTPSITTYTQTADKHWVEGTQTVDGKVYIDGTLAHAQVTTSLPDPATLTDKLTDVSITDDYSAFADKVDFQSAQVLENGKDVTSEYTITKQGDKITATRKDPGSAPAGNAQLLLTFKIHSDVPSGTQLENVGSSTINNHTVSTNKATITTFKPDPKKDVVVSVDDNKSLNGANIDLNSSFDYKLEGSTVPKNSTGITEYGFHDDYDQEHDQYNGGYTVLLNSDVTLTDGTVLKKGTDVTKYTTQTIDQDNGIVDIEFDQDFLTKVDYAKSEFGATAYLKMKRVKAGDVENKYVNSINNQAFNSNTVKTHTDEPKPATPKNETPVTPQATTPETPLSPKTSQQPVFAAVQPAALQTASQSQTPSQGQQQLPQTGNDRDEALALTGLASLLFGLGTLGMKKRRRHA</sequence>
<dbReference type="InterPro" id="IPR041324">
    <property type="entry name" value="AgI/II_N"/>
</dbReference>
<dbReference type="NCBIfam" id="TIGR01167">
    <property type="entry name" value="LPXTG_anchor"/>
    <property type="match status" value="1"/>
</dbReference>
<evidence type="ECO:0000259" key="6">
    <source>
        <dbReference type="PROSITE" id="PS50847"/>
    </source>
</evidence>